<dbReference type="AlphaFoldDB" id="A0A381YMD6"/>
<protein>
    <submittedName>
        <fullName evidence="1">Uncharacterized protein</fullName>
    </submittedName>
</protein>
<reference evidence="1" key="1">
    <citation type="submission" date="2018-05" db="EMBL/GenBank/DDBJ databases">
        <authorList>
            <person name="Lanie J.A."/>
            <person name="Ng W.-L."/>
            <person name="Kazmierczak K.M."/>
            <person name="Andrzejewski T.M."/>
            <person name="Davidsen T.M."/>
            <person name="Wayne K.J."/>
            <person name="Tettelin H."/>
            <person name="Glass J.I."/>
            <person name="Rusch D."/>
            <person name="Podicherti R."/>
            <person name="Tsui H.-C.T."/>
            <person name="Winkler M.E."/>
        </authorList>
    </citation>
    <scope>NUCLEOTIDE SEQUENCE</scope>
</reference>
<name>A0A381YMD6_9ZZZZ</name>
<evidence type="ECO:0000313" key="1">
    <source>
        <dbReference type="EMBL" id="SVA78134.1"/>
    </source>
</evidence>
<organism evidence="1">
    <name type="scientific">marine metagenome</name>
    <dbReference type="NCBI Taxonomy" id="408172"/>
    <lineage>
        <taxon>unclassified sequences</taxon>
        <taxon>metagenomes</taxon>
        <taxon>ecological metagenomes</taxon>
    </lineage>
</organism>
<dbReference type="EMBL" id="UINC01018573">
    <property type="protein sequence ID" value="SVA78134.1"/>
    <property type="molecule type" value="Genomic_DNA"/>
</dbReference>
<proteinExistence type="predicted"/>
<accession>A0A381YMD6</accession>
<gene>
    <name evidence="1" type="ORF">METZ01_LOCUS130988</name>
</gene>
<sequence length="106" mass="11758">MNRNFIFRATNQGDNLNYLGYVINVGSPAELVKAVSELGFNANVMEYKKVPLSSKAIAVCLPFRGTAYTNDHSFIMAKDITSGLFKEEDEIQADLEGVFHKYDTSG</sequence>